<evidence type="ECO:0000313" key="2">
    <source>
        <dbReference type="Proteomes" id="UP000183685"/>
    </source>
</evidence>
<accession>A0A1G7E0E1</accession>
<dbReference type="STRING" id="637679.GCA_001550055_00006"/>
<name>A0A1G7E0E1_9PROT</name>
<evidence type="ECO:0000313" key="1">
    <source>
        <dbReference type="EMBL" id="SDE57147.1"/>
    </source>
</evidence>
<organism evidence="1 2">
    <name type="scientific">Kordiimonas lacus</name>
    <dbReference type="NCBI Taxonomy" id="637679"/>
    <lineage>
        <taxon>Bacteria</taxon>
        <taxon>Pseudomonadati</taxon>
        <taxon>Pseudomonadota</taxon>
        <taxon>Alphaproteobacteria</taxon>
        <taxon>Kordiimonadales</taxon>
        <taxon>Kordiimonadaceae</taxon>
        <taxon>Kordiimonas</taxon>
    </lineage>
</organism>
<gene>
    <name evidence="1" type="ORF">SAMN04488071_3228</name>
</gene>
<dbReference type="AlphaFoldDB" id="A0A1G7E0E1"/>
<keyword evidence="2" id="KW-1185">Reference proteome</keyword>
<protein>
    <recommendedName>
        <fullName evidence="3">Apea-like HEPN domain-containing protein</fullName>
    </recommendedName>
</protein>
<dbReference type="Proteomes" id="UP000183685">
    <property type="component" value="Unassembled WGS sequence"/>
</dbReference>
<sequence length="157" mass="18391">MDTVPHIEELENSEYFFRLFCRFEFAIKKSGVLLIDPDRALRRAEIDWVEFSRNLPEQFFGQVAEMGVCPTILSEPPKRQVVDQNRKLIWQDVQRPQNTQMLFECLRNIRNNLFHGGKSGDPTNKPRNETLIAEGIRLIEFTLDVQDELRLHFNGGD</sequence>
<evidence type="ECO:0008006" key="3">
    <source>
        <dbReference type="Google" id="ProtNLM"/>
    </source>
</evidence>
<proteinExistence type="predicted"/>
<dbReference type="EMBL" id="FNAK01000008">
    <property type="protein sequence ID" value="SDE57147.1"/>
    <property type="molecule type" value="Genomic_DNA"/>
</dbReference>
<reference evidence="1 2" key="1">
    <citation type="submission" date="2016-10" db="EMBL/GenBank/DDBJ databases">
        <authorList>
            <person name="de Groot N.N."/>
        </authorList>
    </citation>
    <scope>NUCLEOTIDE SEQUENCE [LARGE SCALE GENOMIC DNA]</scope>
    <source>
        <strain evidence="1 2">CGMCC 1.9109</strain>
    </source>
</reference>